<name>A0A8A4TJJ9_SULCO</name>
<feature type="domain" description="Protein kinase" evidence="5">
    <location>
        <begin position="78"/>
        <end position="362"/>
    </location>
</feature>
<keyword evidence="6" id="KW-0418">Kinase</keyword>
<dbReference type="Pfam" id="PF00069">
    <property type="entry name" value="Pkinase"/>
    <property type="match status" value="1"/>
</dbReference>
<dbReference type="InterPro" id="IPR020472">
    <property type="entry name" value="WD40_PAC1"/>
</dbReference>
<evidence type="ECO:0000259" key="5">
    <source>
        <dbReference type="PROSITE" id="PS50011"/>
    </source>
</evidence>
<dbReference type="InterPro" id="IPR015943">
    <property type="entry name" value="WD40/YVTN_repeat-like_dom_sf"/>
</dbReference>
<dbReference type="InterPro" id="IPR008271">
    <property type="entry name" value="Ser/Thr_kinase_AS"/>
</dbReference>
<dbReference type="InterPro" id="IPR036322">
    <property type="entry name" value="WD40_repeat_dom_sf"/>
</dbReference>
<dbReference type="CDD" id="cd14014">
    <property type="entry name" value="STKc_PknB_like"/>
    <property type="match status" value="1"/>
</dbReference>
<feature type="region of interest" description="Disordered" evidence="4">
    <location>
        <begin position="295"/>
        <end position="326"/>
    </location>
</feature>
<dbReference type="Gene3D" id="3.40.50.300">
    <property type="entry name" value="P-loop containing nucleotide triphosphate hydrolases"/>
    <property type="match status" value="1"/>
</dbReference>
<dbReference type="GO" id="GO:0005524">
    <property type="term" value="F:ATP binding"/>
    <property type="evidence" value="ECO:0007669"/>
    <property type="project" value="InterPro"/>
</dbReference>
<feature type="region of interest" description="Disordered" evidence="4">
    <location>
        <begin position="232"/>
        <end position="259"/>
    </location>
</feature>
<feature type="repeat" description="WD" evidence="3">
    <location>
        <begin position="1515"/>
        <end position="1556"/>
    </location>
</feature>
<dbReference type="InterPro" id="IPR011047">
    <property type="entry name" value="Quinoprotein_ADH-like_sf"/>
</dbReference>
<evidence type="ECO:0000313" key="6">
    <source>
        <dbReference type="EMBL" id="QTD50209.1"/>
    </source>
</evidence>
<dbReference type="SMART" id="SM00320">
    <property type="entry name" value="WD40"/>
    <property type="match status" value="17"/>
</dbReference>
<dbReference type="EMBL" id="CP071793">
    <property type="protein sequence ID" value="QTD50209.1"/>
    <property type="molecule type" value="Genomic_DNA"/>
</dbReference>
<dbReference type="Gene3D" id="1.10.510.10">
    <property type="entry name" value="Transferase(Phosphotransferase) domain 1"/>
    <property type="match status" value="1"/>
</dbReference>
<dbReference type="PANTHER" id="PTHR44019:SF8">
    <property type="entry name" value="POC1 CENTRIOLAR PROTEIN HOMOLOG"/>
    <property type="match status" value="1"/>
</dbReference>
<feature type="repeat" description="WD" evidence="3">
    <location>
        <begin position="1737"/>
        <end position="1778"/>
    </location>
</feature>
<evidence type="ECO:0000256" key="4">
    <source>
        <dbReference type="SAM" id="MobiDB-lite"/>
    </source>
</evidence>
<dbReference type="InterPro" id="IPR049052">
    <property type="entry name" value="nSTAND1"/>
</dbReference>
<dbReference type="PANTHER" id="PTHR44019">
    <property type="entry name" value="WD REPEAT-CONTAINING PROTEIN 55"/>
    <property type="match status" value="1"/>
</dbReference>
<feature type="repeat" description="WD" evidence="3">
    <location>
        <begin position="1611"/>
        <end position="1652"/>
    </location>
</feature>
<dbReference type="PROSITE" id="PS00678">
    <property type="entry name" value="WD_REPEATS_1"/>
    <property type="match status" value="5"/>
</dbReference>
<feature type="repeat" description="WD" evidence="3">
    <location>
        <begin position="1389"/>
        <end position="1421"/>
    </location>
</feature>
<evidence type="ECO:0000256" key="2">
    <source>
        <dbReference type="ARBA" id="ARBA00022737"/>
    </source>
</evidence>
<dbReference type="SUPFAM" id="SSF56112">
    <property type="entry name" value="Protein kinase-like (PK-like)"/>
    <property type="match status" value="1"/>
</dbReference>
<keyword evidence="6" id="KW-0808">Transferase</keyword>
<dbReference type="Proteomes" id="UP000663929">
    <property type="component" value="Chromosome"/>
</dbReference>
<feature type="compositionally biased region" description="Basic and acidic residues" evidence="4">
    <location>
        <begin position="307"/>
        <end position="326"/>
    </location>
</feature>
<dbReference type="InterPro" id="IPR000719">
    <property type="entry name" value="Prot_kinase_dom"/>
</dbReference>
<keyword evidence="7" id="KW-1185">Reference proteome</keyword>
<feature type="repeat" description="WD" evidence="3">
    <location>
        <begin position="1905"/>
        <end position="1946"/>
    </location>
</feature>
<organism evidence="6 7">
    <name type="scientific">Sulfidibacter corallicola</name>
    <dbReference type="NCBI Taxonomy" id="2818388"/>
    <lineage>
        <taxon>Bacteria</taxon>
        <taxon>Pseudomonadati</taxon>
        <taxon>Acidobacteriota</taxon>
        <taxon>Holophagae</taxon>
        <taxon>Acanthopleuribacterales</taxon>
        <taxon>Acanthopleuribacteraceae</taxon>
        <taxon>Sulfidibacter</taxon>
    </lineage>
</organism>
<dbReference type="Pfam" id="PF20703">
    <property type="entry name" value="nSTAND1"/>
    <property type="match status" value="1"/>
</dbReference>
<dbReference type="Gene3D" id="3.30.200.20">
    <property type="entry name" value="Phosphorylase Kinase, domain 1"/>
    <property type="match status" value="1"/>
</dbReference>
<keyword evidence="1 3" id="KW-0853">WD repeat</keyword>
<dbReference type="CDD" id="cd00200">
    <property type="entry name" value="WD40"/>
    <property type="match status" value="2"/>
</dbReference>
<feature type="repeat" description="WD" evidence="3">
    <location>
        <begin position="1863"/>
        <end position="1904"/>
    </location>
</feature>
<proteinExistence type="predicted"/>
<dbReference type="PROSITE" id="PS50011">
    <property type="entry name" value="PROTEIN_KINASE_DOM"/>
    <property type="match status" value="1"/>
</dbReference>
<dbReference type="GO" id="GO:0004672">
    <property type="term" value="F:protein kinase activity"/>
    <property type="evidence" value="ECO:0007669"/>
    <property type="project" value="InterPro"/>
</dbReference>
<dbReference type="Pfam" id="PF00400">
    <property type="entry name" value="WD40"/>
    <property type="match status" value="14"/>
</dbReference>
<dbReference type="PROSITE" id="PS50082">
    <property type="entry name" value="WD_REPEATS_2"/>
    <property type="match status" value="14"/>
</dbReference>
<dbReference type="KEGG" id="scor:J3U87_31880"/>
<dbReference type="InterPro" id="IPR050505">
    <property type="entry name" value="WDR55/POC1"/>
</dbReference>
<evidence type="ECO:0000256" key="1">
    <source>
        <dbReference type="ARBA" id="ARBA00022574"/>
    </source>
</evidence>
<sequence length="2057" mass="226019">MNDAPQPLDLNRVQAIFEAALDHAESARPAYLDETCGGDARLREEVEALLAIQAQGDLFPDPPLLEPQDMVGREIGPYHLVRCLGHGGMGSVYLGRRIDDEVQMSVSIKLVQHLFTTPDMLRRFRRERQVLADLKHAYIAMLLDAGTTEEGFPYLIMEFIDGETIEKWHRARQPSLSHLLRLFHKLATAVGFAHASGVVHRDIKPGNLMVTRDGVPKLLDFGIATLRSLEHDAPAHQTGPGGPMTPMYASPEQLRGESVDETTDIYSLGLVLLHLLWGSPPNTWDEPPLETVTRLTIHGRNYPTRAPSDDERRSQEEAPRTEEPREPVPEALGHVLRMALAENPRSRYQTANEFLADLDRVLAGLADEEPDRVRSTPRHDAFLWHHPDDAQAVAHLARLLTDAGIDLHPGWEPTSPEKTSGDGIGDAAQTSATCLACLGPGHQAPWQSDPATSDMLAFRAGELRFLPLLMPGAAFPNRQSLLPTYLRGQTWTTFPNEIEPSQVAVLVETIRGLPTGADADMSHDGTCPFRGLEVFREEDRAFFVGREAASQRIVEYLAEHPFIGVLGPSGSGKSSVVQAGAMPPLRERGFAVSLFKPGSSPLEELAFALARLFEEAGLTRASTDLLARLHKDVAALHFIAEELVQARSGRPLCLVIDQFEEVFTLAEDPVACERFVANLCHALEQRQHFVSVVLTMRSDFLGMCPTFPALDTILLDHALQLGPMRRENLARAVAVPARLVGLTLEPGLLVRILDDVTGASGTLPLLEHALLELYERRKGNLLTLEAYQAIGGIEGALAQRAETEFAALDERARNVLRKMFTHCLIYPGEGHEHTRRRATREELLSVSGSPDIVAALLARWTSARLLTGFHDQARGRELVDVAHEALIRKWPRIAEWMAADRETARLLGSLRLRAQSWDEAGRDEDHLLRGALLLQMRTTLANDEVHPGTLEQEFVICSIALETRLQKAEAAVKQRLLRRRNQAFATGAVALFLATVAFFMYFRADRAEATALLAKGEAVSQTRESNYLLAKMFEEKAGTELDENNPERAWLFSLAALSRDIPADRKLPGAIGRFADPRMADAENQLWSSPVAVPGSLATLAPDGSRLALACRDYTIRVVDTATGRSIAALSGHRDRIEGLAFRPDGGLLASASVDHHLRFWQKDGDHWRPRFEEQAKKNHGEPVHALAFSPDGQLLATATAGGSVYLWEVASGDRLARWPVAKAPLTSLAFAPDGRSLALAAEDATLATLDVRSGARHPLTNDLAIHQLHWIEDALWGIDTDGRILRWEYPHRSGAVPRHFPAEVHHGRTIAMDRLPGDDGLIFLDMNGRITIRDGQSGIVNESWQAFPEGSREARGSVSARGSALSIALAGQMPQIRSIRDKASIATLAGHTDIVWSVAFSPDDHSIASASNDKTIAIWDRWSGSQRAVLCGHEGRASDVAWSPDGQALASASFDGTIILWDALTGRVRRRLIGHRDAVYSVAFAPNGRLIASGSIDRSVKLWDTATGELVTTLSGHRDKVGQVLFSPDGRFLVSSSKDESFKIWNAATHREVATLKQTGVSSRSMTFAPNSHLLAWGTKTHHIKWCDLSTFLETGTGTDGPWPEQKRTRVPHAITISSLSFSADGTTIASATTDGTIGFWDLSSGRLVDTQRGHTADVTSVQFSGDGQHLASASYDRTVRLWRVDQRRKPAELAGHDATIYGVAFSPSGTELVSASHDRTIKVWDPAKGTLSYTLGGFDTNYHEAVYSPDGTMLASASRDGLIRLWDLANRKVAQTLEGHDSVVYSVAFSPDGRRLVSGSADTTVMLWDVATGRPLTTFRGHRELVRGVAFSPDGRTLASASFDQTVRLWDSETASEMATMTGHTSTAHTVAFSPDGRILASTSYDNTARLWDATSGKSLGILAGHRSSAEGVAFSKDGAYIVTSTANGIIHLWDAVSHHRLATIDNSGFLTYPIAFCPDAPLLASVGTNRRIRFWHLDRLGFFLDRKREPADYLRLFDRSLFHFGYRLEGSRLVNEPRFGFEQGANRANRDDHELVESSQPQARTEGLLHWLER</sequence>
<feature type="repeat" description="WD" evidence="3">
    <location>
        <begin position="1653"/>
        <end position="1694"/>
    </location>
</feature>
<feature type="repeat" description="WD" evidence="3">
    <location>
        <begin position="1177"/>
        <end position="1218"/>
    </location>
</feature>
<reference evidence="6" key="1">
    <citation type="submission" date="2021-03" db="EMBL/GenBank/DDBJ databases">
        <title>Acanthopleuribacteraceae sp. M133.</title>
        <authorList>
            <person name="Wang G."/>
        </authorList>
    </citation>
    <scope>NUCLEOTIDE SEQUENCE</scope>
    <source>
        <strain evidence="6">M133</strain>
    </source>
</reference>
<accession>A0A8A4TJJ9</accession>
<protein>
    <submittedName>
        <fullName evidence="6">Protein kinase</fullName>
    </submittedName>
</protein>
<feature type="repeat" description="WD" evidence="3">
    <location>
        <begin position="1431"/>
        <end position="1472"/>
    </location>
</feature>
<dbReference type="PROSITE" id="PS50294">
    <property type="entry name" value="WD_REPEATS_REGION"/>
    <property type="match status" value="14"/>
</dbReference>
<evidence type="ECO:0000256" key="3">
    <source>
        <dbReference type="PROSITE-ProRule" id="PRU00221"/>
    </source>
</evidence>
<dbReference type="RefSeq" id="WP_237379840.1">
    <property type="nucleotide sequence ID" value="NZ_CP071793.1"/>
</dbReference>
<dbReference type="InterPro" id="IPR001680">
    <property type="entry name" value="WD40_rpt"/>
</dbReference>
<feature type="repeat" description="WD" evidence="3">
    <location>
        <begin position="1473"/>
        <end position="1514"/>
    </location>
</feature>
<keyword evidence="2" id="KW-0677">Repeat</keyword>
<dbReference type="InterPro" id="IPR027417">
    <property type="entry name" value="P-loop_NTPase"/>
</dbReference>
<dbReference type="Gene3D" id="2.130.10.10">
    <property type="entry name" value="YVTN repeat-like/Quinoprotein amine dehydrogenase"/>
    <property type="match status" value="6"/>
</dbReference>
<feature type="repeat" description="WD" evidence="3">
    <location>
        <begin position="1695"/>
        <end position="1736"/>
    </location>
</feature>
<feature type="repeat" description="WD" evidence="3">
    <location>
        <begin position="1130"/>
        <end position="1162"/>
    </location>
</feature>
<dbReference type="InterPro" id="IPR019775">
    <property type="entry name" value="WD40_repeat_CS"/>
</dbReference>
<feature type="repeat" description="WD" evidence="3">
    <location>
        <begin position="1821"/>
        <end position="1862"/>
    </location>
</feature>
<dbReference type="InterPro" id="IPR011009">
    <property type="entry name" value="Kinase-like_dom_sf"/>
</dbReference>
<evidence type="ECO:0000313" key="7">
    <source>
        <dbReference type="Proteomes" id="UP000663929"/>
    </source>
</evidence>
<dbReference type="SMART" id="SM00220">
    <property type="entry name" value="S_TKc"/>
    <property type="match status" value="1"/>
</dbReference>
<dbReference type="SUPFAM" id="SSF50998">
    <property type="entry name" value="Quinoprotein alcohol dehydrogenase-like"/>
    <property type="match status" value="1"/>
</dbReference>
<dbReference type="SUPFAM" id="SSF52540">
    <property type="entry name" value="P-loop containing nucleoside triphosphate hydrolases"/>
    <property type="match status" value="1"/>
</dbReference>
<dbReference type="PRINTS" id="PR00320">
    <property type="entry name" value="GPROTEINBRPT"/>
</dbReference>
<dbReference type="SUPFAM" id="SSF50978">
    <property type="entry name" value="WD40 repeat-like"/>
    <property type="match status" value="2"/>
</dbReference>
<gene>
    <name evidence="6" type="ORF">J3U87_31880</name>
</gene>
<dbReference type="PROSITE" id="PS00108">
    <property type="entry name" value="PROTEIN_KINASE_ST"/>
    <property type="match status" value="1"/>
</dbReference>
<feature type="repeat" description="WD" evidence="3">
    <location>
        <begin position="1779"/>
        <end position="1820"/>
    </location>
</feature>